<dbReference type="EMBL" id="SIDB01000003">
    <property type="protein sequence ID" value="KAI3434676.1"/>
    <property type="molecule type" value="Genomic_DNA"/>
</dbReference>
<gene>
    <name evidence="2" type="ORF">D9Q98_002740</name>
</gene>
<reference evidence="2" key="1">
    <citation type="journal article" date="2019" name="Plant J.">
        <title>Chlorella vulgaris genome assembly and annotation reveals the molecular basis for metabolic acclimation to high light conditions.</title>
        <authorList>
            <person name="Cecchin M."/>
            <person name="Marcolungo L."/>
            <person name="Rossato M."/>
            <person name="Girolomoni L."/>
            <person name="Cosentino E."/>
            <person name="Cuine S."/>
            <person name="Li-Beisson Y."/>
            <person name="Delledonne M."/>
            <person name="Ballottari M."/>
        </authorList>
    </citation>
    <scope>NUCLEOTIDE SEQUENCE</scope>
    <source>
        <strain evidence="2">211/11P</strain>
    </source>
</reference>
<feature type="region of interest" description="Disordered" evidence="1">
    <location>
        <begin position="124"/>
        <end position="158"/>
    </location>
</feature>
<reference evidence="2" key="2">
    <citation type="submission" date="2020-11" db="EMBL/GenBank/DDBJ databases">
        <authorList>
            <person name="Cecchin M."/>
            <person name="Marcolungo L."/>
            <person name="Rossato M."/>
            <person name="Girolomoni L."/>
            <person name="Cosentino E."/>
            <person name="Cuine S."/>
            <person name="Li-Beisson Y."/>
            <person name="Delledonne M."/>
            <person name="Ballottari M."/>
        </authorList>
    </citation>
    <scope>NUCLEOTIDE SEQUENCE</scope>
    <source>
        <strain evidence="2">211/11P</strain>
        <tissue evidence="2">Whole cell</tissue>
    </source>
</reference>
<name>A0A9D4YZQ9_CHLVU</name>
<feature type="region of interest" description="Disordered" evidence="1">
    <location>
        <begin position="188"/>
        <end position="227"/>
    </location>
</feature>
<dbReference type="OrthoDB" id="10254482at2759"/>
<evidence type="ECO:0000313" key="3">
    <source>
        <dbReference type="Proteomes" id="UP001055712"/>
    </source>
</evidence>
<evidence type="ECO:0000256" key="1">
    <source>
        <dbReference type="SAM" id="MobiDB-lite"/>
    </source>
</evidence>
<organism evidence="2 3">
    <name type="scientific">Chlorella vulgaris</name>
    <name type="common">Green alga</name>
    <dbReference type="NCBI Taxonomy" id="3077"/>
    <lineage>
        <taxon>Eukaryota</taxon>
        <taxon>Viridiplantae</taxon>
        <taxon>Chlorophyta</taxon>
        <taxon>core chlorophytes</taxon>
        <taxon>Trebouxiophyceae</taxon>
        <taxon>Chlorellales</taxon>
        <taxon>Chlorellaceae</taxon>
        <taxon>Chlorella clade</taxon>
        <taxon>Chlorella</taxon>
    </lineage>
</organism>
<dbReference type="Proteomes" id="UP001055712">
    <property type="component" value="Unassembled WGS sequence"/>
</dbReference>
<comment type="caution">
    <text evidence="2">The sequence shown here is derived from an EMBL/GenBank/DDBJ whole genome shotgun (WGS) entry which is preliminary data.</text>
</comment>
<proteinExistence type="predicted"/>
<dbReference type="AlphaFoldDB" id="A0A9D4YZQ9"/>
<sequence length="227" mass="25073">MHNGLRTQEALEGTFTRTRFLLVGTDETPCPYTSGELRRDAYGGKQFGIAATRTGKHPTRDFMSAFKPLFEGDVWAESLPYRELQPDKPSAGFLTSDYSKRDEFSLTIRQEQRRQQIRHEARLQKQAEERLAARKQAGRSAPGRGAEAQPGGPRTRKPAPLLWDLVFAESDLCVKSSRDTCNPTRLTRERDVGSWKTTSRIAHCAPPPARPASAAACSLAGPAGSTS</sequence>
<protein>
    <submittedName>
        <fullName evidence="2">Uncharacterized protein</fullName>
    </submittedName>
</protein>
<accession>A0A9D4YZQ9</accession>
<feature type="compositionally biased region" description="Low complexity" evidence="1">
    <location>
        <begin position="211"/>
        <end position="227"/>
    </location>
</feature>
<keyword evidence="3" id="KW-1185">Reference proteome</keyword>
<evidence type="ECO:0000313" key="2">
    <source>
        <dbReference type="EMBL" id="KAI3434676.1"/>
    </source>
</evidence>